<reference evidence="1 2" key="1">
    <citation type="submission" date="2015-08" db="EMBL/GenBank/DDBJ databases">
        <title>Genome sequencing of Penicillium nordicum.</title>
        <authorList>
            <person name="Nguyen H.D."/>
            <person name="Seifert K.A."/>
        </authorList>
    </citation>
    <scope>NUCLEOTIDE SEQUENCE [LARGE SCALE GENOMIC DNA]</scope>
    <source>
        <strain evidence="1 2">DAOMC 185683</strain>
    </source>
</reference>
<protein>
    <submittedName>
        <fullName evidence="1">Uncharacterized protein</fullName>
    </submittedName>
</protein>
<keyword evidence="2" id="KW-1185">Reference proteome</keyword>
<evidence type="ECO:0000313" key="2">
    <source>
        <dbReference type="Proteomes" id="UP000037696"/>
    </source>
</evidence>
<accession>A0A0M8P994</accession>
<evidence type="ECO:0000313" key="1">
    <source>
        <dbReference type="EMBL" id="KOS43914.1"/>
    </source>
</evidence>
<sequence>MFPRSNLIRDPRFLEVSESLDNRFQGFRFTLLEHGVVEVHRRGGSGYYASSTCMAQCIPSYLCAPKKKKEKKKKKS</sequence>
<dbReference type="AlphaFoldDB" id="A0A0M8P994"/>
<name>A0A0M8P994_9EURO</name>
<gene>
    <name evidence="1" type="ORF">ACN38_g5169</name>
</gene>
<dbReference type="Proteomes" id="UP000037696">
    <property type="component" value="Unassembled WGS sequence"/>
</dbReference>
<comment type="caution">
    <text evidence="1">The sequence shown here is derived from an EMBL/GenBank/DDBJ whole genome shotgun (WGS) entry which is preliminary data.</text>
</comment>
<proteinExistence type="predicted"/>
<dbReference type="EMBL" id="LHQQ01000071">
    <property type="protein sequence ID" value="KOS43914.1"/>
    <property type="molecule type" value="Genomic_DNA"/>
</dbReference>
<organism evidence="1 2">
    <name type="scientific">Penicillium nordicum</name>
    <dbReference type="NCBI Taxonomy" id="229535"/>
    <lineage>
        <taxon>Eukaryota</taxon>
        <taxon>Fungi</taxon>
        <taxon>Dikarya</taxon>
        <taxon>Ascomycota</taxon>
        <taxon>Pezizomycotina</taxon>
        <taxon>Eurotiomycetes</taxon>
        <taxon>Eurotiomycetidae</taxon>
        <taxon>Eurotiales</taxon>
        <taxon>Aspergillaceae</taxon>
        <taxon>Penicillium</taxon>
    </lineage>
</organism>